<protein>
    <submittedName>
        <fullName evidence="1">Uncharacterized protein</fullName>
    </submittedName>
</protein>
<dbReference type="Proteomes" id="UP000527355">
    <property type="component" value="Unassembled WGS sequence"/>
</dbReference>
<evidence type="ECO:0000313" key="2">
    <source>
        <dbReference type="Proteomes" id="UP000527355"/>
    </source>
</evidence>
<dbReference type="AlphaFoldDB" id="A0A7J7Y057"/>
<gene>
    <name evidence="1" type="ORF">mMyoMyo1_011529</name>
</gene>
<organism evidence="1 2">
    <name type="scientific">Myotis myotis</name>
    <name type="common">Greater mouse-eared bat</name>
    <name type="synonym">Vespertilio myotis</name>
    <dbReference type="NCBI Taxonomy" id="51298"/>
    <lineage>
        <taxon>Eukaryota</taxon>
        <taxon>Metazoa</taxon>
        <taxon>Chordata</taxon>
        <taxon>Craniata</taxon>
        <taxon>Vertebrata</taxon>
        <taxon>Euteleostomi</taxon>
        <taxon>Mammalia</taxon>
        <taxon>Eutheria</taxon>
        <taxon>Laurasiatheria</taxon>
        <taxon>Chiroptera</taxon>
        <taxon>Yangochiroptera</taxon>
        <taxon>Vespertilionidae</taxon>
        <taxon>Myotis</taxon>
    </lineage>
</organism>
<reference evidence="1 2" key="1">
    <citation type="journal article" date="2020" name="Nature">
        <title>Six reference-quality genomes reveal evolution of bat adaptations.</title>
        <authorList>
            <person name="Jebb D."/>
            <person name="Huang Z."/>
            <person name="Pippel M."/>
            <person name="Hughes G.M."/>
            <person name="Lavrichenko K."/>
            <person name="Devanna P."/>
            <person name="Winkler S."/>
            <person name="Jermiin L.S."/>
            <person name="Skirmuntt E.C."/>
            <person name="Katzourakis A."/>
            <person name="Burkitt-Gray L."/>
            <person name="Ray D.A."/>
            <person name="Sullivan K.A.M."/>
            <person name="Roscito J.G."/>
            <person name="Kirilenko B.M."/>
            <person name="Davalos L.M."/>
            <person name="Corthals A.P."/>
            <person name="Power M.L."/>
            <person name="Jones G."/>
            <person name="Ransome R.D."/>
            <person name="Dechmann D.K.N."/>
            <person name="Locatelli A.G."/>
            <person name="Puechmaille S.J."/>
            <person name="Fedrigo O."/>
            <person name="Jarvis E.D."/>
            <person name="Hiller M."/>
            <person name="Vernes S.C."/>
            <person name="Myers E.W."/>
            <person name="Teeling E.C."/>
        </authorList>
    </citation>
    <scope>NUCLEOTIDE SEQUENCE [LARGE SCALE GENOMIC DNA]</scope>
    <source>
        <strain evidence="1">MMyoMyo1</strain>
        <tissue evidence="1">Flight muscle</tissue>
    </source>
</reference>
<accession>A0A7J7Y057</accession>
<proteinExistence type="predicted"/>
<evidence type="ECO:0000313" key="1">
    <source>
        <dbReference type="EMBL" id="KAF6355367.1"/>
    </source>
</evidence>
<dbReference type="EMBL" id="JABWUV010000005">
    <property type="protein sequence ID" value="KAF6355367.1"/>
    <property type="molecule type" value="Genomic_DNA"/>
</dbReference>
<keyword evidence="2" id="KW-1185">Reference proteome</keyword>
<sequence>MCRDGVCPQAACSPSRGLTVLVFCQDGFCAVLPCPMDQLFLWGPDCPSQWRKACGGTEEELAPRRAPGVGAGGHGLWSMRRVPQPPGCSLLEFVLDLLSCRSWLTGATPFFPSWRPLGNQ</sequence>
<name>A0A7J7Y057_MYOMY</name>
<comment type="caution">
    <text evidence="1">The sequence shown here is derived from an EMBL/GenBank/DDBJ whole genome shotgun (WGS) entry which is preliminary data.</text>
</comment>